<sequence>MQSLVLNEDDFEQGEWLHRSSLASTETGRNEKWLQELLFVRPELLPIADISPGSAGYVPVCRELSLPKEGGTVFLDIFGVTAEGKLVLVECKLWRNPQARREVVAQILEYASLLRRWSYADLNARLKSSLGLTGPNPLFEIAQKAFPQLDEALFVDRVTHSLKAGDFNLVIAGDGIRSDIDAIAAHLNNSSGLSSKLALVEFQLWEGSDGKTMVVPSVPLRTEVIKHRVIVAQDGYPIHLEPDGDGSGQDEGDIGDPERSLLWEQQRAFWQRFIDEAVFDHADQPKPRHGGAGWVKLAMPPPINSMTVYKLSDGSAGILFRLRGEEGEAAYAAIQNASEALEEQLGMPMYLEAEKANPFQGCVRVRYPGVAQEDDVLRAWFLASANAMVSTFRPFCSQWLGANNLEKT</sequence>
<dbReference type="Gene3D" id="3.40.1350.10">
    <property type="match status" value="1"/>
</dbReference>
<dbReference type="OrthoDB" id="506280at2"/>
<gene>
    <name evidence="1" type="ORF">SAMN04487974_10730</name>
</gene>
<evidence type="ECO:0000313" key="1">
    <source>
        <dbReference type="EMBL" id="SDG73784.1"/>
    </source>
</evidence>
<evidence type="ECO:0000313" key="2">
    <source>
        <dbReference type="Proteomes" id="UP000199495"/>
    </source>
</evidence>
<reference evidence="1 2" key="1">
    <citation type="submission" date="2016-10" db="EMBL/GenBank/DDBJ databases">
        <authorList>
            <person name="de Groot N.N."/>
        </authorList>
    </citation>
    <scope>NUCLEOTIDE SEQUENCE [LARGE SCALE GENOMIC DNA]</scope>
    <source>
        <strain evidence="1 2">CGMCC 1.10267</strain>
    </source>
</reference>
<dbReference type="Proteomes" id="UP000199495">
    <property type="component" value="Unassembled WGS sequence"/>
</dbReference>
<accession>A0A1G7WPH7</accession>
<name>A0A1G7WPH7_9HYPH</name>
<dbReference type="GO" id="GO:0003676">
    <property type="term" value="F:nucleic acid binding"/>
    <property type="evidence" value="ECO:0007669"/>
    <property type="project" value="InterPro"/>
</dbReference>
<dbReference type="EMBL" id="FNCS01000007">
    <property type="protein sequence ID" value="SDG73784.1"/>
    <property type="molecule type" value="Genomic_DNA"/>
</dbReference>
<proteinExistence type="predicted"/>
<dbReference type="RefSeq" id="WP_090596842.1">
    <property type="nucleotide sequence ID" value="NZ_FNCS01000007.1"/>
</dbReference>
<dbReference type="AlphaFoldDB" id="A0A1G7WPH7"/>
<evidence type="ECO:0008006" key="3">
    <source>
        <dbReference type="Google" id="ProtNLM"/>
    </source>
</evidence>
<keyword evidence="2" id="KW-1185">Reference proteome</keyword>
<protein>
    <recommendedName>
        <fullName evidence="3">DUF4268 domain-containing protein</fullName>
    </recommendedName>
</protein>
<organism evidence="1 2">
    <name type="scientific">Pelagibacterium luteolum</name>
    <dbReference type="NCBI Taxonomy" id="440168"/>
    <lineage>
        <taxon>Bacteria</taxon>
        <taxon>Pseudomonadati</taxon>
        <taxon>Pseudomonadota</taxon>
        <taxon>Alphaproteobacteria</taxon>
        <taxon>Hyphomicrobiales</taxon>
        <taxon>Devosiaceae</taxon>
        <taxon>Pelagibacterium</taxon>
    </lineage>
</organism>
<dbReference type="STRING" id="440168.SAMN04487974_10730"/>
<dbReference type="InterPro" id="IPR011856">
    <property type="entry name" value="tRNA_endonuc-like_dom_sf"/>
</dbReference>